<gene>
    <name evidence="1" type="ORF">HK107_14485</name>
</gene>
<dbReference type="Proteomes" id="UP000536835">
    <property type="component" value="Unassembled WGS sequence"/>
</dbReference>
<evidence type="ECO:0000313" key="2">
    <source>
        <dbReference type="Proteomes" id="UP000536835"/>
    </source>
</evidence>
<sequence>MTGKVGARLGRPSREGSAAVPWRFSLGRVPINCDGYDRSGTYWGIGAPLYRYAAEGPDSESDEPEGYFRAANRDTAKAELRSRYPLGRFFR</sequence>
<accession>A0A7Y3RNU8</accession>
<proteinExistence type="predicted"/>
<name>A0A7Y3RNU8_9PROT</name>
<protein>
    <submittedName>
        <fullName evidence="1">Uncharacterized protein</fullName>
    </submittedName>
</protein>
<dbReference type="RefSeq" id="WP_173201046.1">
    <property type="nucleotide sequence ID" value="NZ_JABFCX010000003.1"/>
</dbReference>
<dbReference type="AlphaFoldDB" id="A0A7Y3RNU8"/>
<comment type="caution">
    <text evidence="1">The sequence shown here is derived from an EMBL/GenBank/DDBJ whole genome shotgun (WGS) entry which is preliminary data.</text>
</comment>
<reference evidence="1 2" key="1">
    <citation type="submission" date="2020-05" db="EMBL/GenBank/DDBJ databases">
        <title>Parvularcula mediterraneae sp. nov., isolated from polypropylene straw from shallow seawater of the seashore of Laganas in Zakynthos island, Greece.</title>
        <authorList>
            <person name="Szabo I."/>
            <person name="Al-Omari J."/>
            <person name="Rado J."/>
            <person name="Szerdahelyi G.S."/>
        </authorList>
    </citation>
    <scope>NUCLEOTIDE SEQUENCE [LARGE SCALE GENOMIC DNA]</scope>
    <source>
        <strain evidence="1 2">ZS-1/3</strain>
    </source>
</reference>
<evidence type="ECO:0000313" key="1">
    <source>
        <dbReference type="EMBL" id="NNU17536.1"/>
    </source>
</evidence>
<organism evidence="1 2">
    <name type="scientific">Parvularcula mediterranea</name>
    <dbReference type="NCBI Taxonomy" id="2732508"/>
    <lineage>
        <taxon>Bacteria</taxon>
        <taxon>Pseudomonadati</taxon>
        <taxon>Pseudomonadota</taxon>
        <taxon>Alphaproteobacteria</taxon>
        <taxon>Parvularculales</taxon>
        <taxon>Parvularculaceae</taxon>
        <taxon>Parvularcula</taxon>
    </lineage>
</organism>
<dbReference type="EMBL" id="JABFCX010000003">
    <property type="protein sequence ID" value="NNU17536.1"/>
    <property type="molecule type" value="Genomic_DNA"/>
</dbReference>
<keyword evidence="2" id="KW-1185">Reference proteome</keyword>